<protein>
    <submittedName>
        <fullName evidence="1">Uncharacterized protein</fullName>
    </submittedName>
</protein>
<dbReference type="STRING" id="29341.RSJ17_11920"/>
<dbReference type="OrthoDB" id="9973843at2"/>
<name>A0A0C1U5N0_9CLOT</name>
<accession>A0A0C1U5N0</accession>
<reference evidence="1 2" key="1">
    <citation type="journal article" date="2015" name="Infect. Genet. Evol.">
        <title>Genomic sequences of six botulinum neurotoxin-producing strains representing three clostridial species illustrate the mobility and diversity of botulinum neurotoxin genes.</title>
        <authorList>
            <person name="Smith T.J."/>
            <person name="Hill K.K."/>
            <person name="Xie G."/>
            <person name="Foley B.T."/>
            <person name="Williamson C.H."/>
            <person name="Foster J.T."/>
            <person name="Johnson S.L."/>
            <person name="Chertkov O."/>
            <person name="Teshima H."/>
            <person name="Gibbons H.S."/>
            <person name="Johnsky L.A."/>
            <person name="Karavis M.A."/>
            <person name="Smith L.A."/>
        </authorList>
    </citation>
    <scope>NUCLEOTIDE SEQUENCE [LARGE SCALE GENOMIC DNA]</scope>
    <source>
        <strain evidence="1 2">CDC 2741</strain>
    </source>
</reference>
<dbReference type="AlphaFoldDB" id="A0A0C1U5N0"/>
<organism evidence="1 2">
    <name type="scientific">Clostridium argentinense CDC 2741</name>
    <dbReference type="NCBI Taxonomy" id="1418104"/>
    <lineage>
        <taxon>Bacteria</taxon>
        <taxon>Bacillati</taxon>
        <taxon>Bacillota</taxon>
        <taxon>Clostridia</taxon>
        <taxon>Eubacteriales</taxon>
        <taxon>Clostridiaceae</taxon>
        <taxon>Clostridium</taxon>
    </lineage>
</organism>
<evidence type="ECO:0000313" key="2">
    <source>
        <dbReference type="Proteomes" id="UP000031366"/>
    </source>
</evidence>
<comment type="caution">
    <text evidence="1">The sequence shown here is derived from an EMBL/GenBank/DDBJ whole genome shotgun (WGS) entry which is preliminary data.</text>
</comment>
<gene>
    <name evidence="1" type="ORF">U732_3841</name>
</gene>
<dbReference type="Proteomes" id="UP000031366">
    <property type="component" value="Unassembled WGS sequence"/>
</dbReference>
<dbReference type="RefSeq" id="WP_039630352.1">
    <property type="nucleotide sequence ID" value="NZ_AYSO01000012.1"/>
</dbReference>
<evidence type="ECO:0000313" key="1">
    <source>
        <dbReference type="EMBL" id="KIE48029.1"/>
    </source>
</evidence>
<sequence>MISNTNISTNRKNKLDAFREVEELLNKRKYKGFFRINSENKSLSPDIDSIVYLRHKNNRIEKFNVAFTIEHEKAIRIYEVELLLEGKPIDYLYKPSVINIIMNKIKESLYIKELNPQYSDSIIKAYIGAIENVNHNN</sequence>
<dbReference type="EMBL" id="AYSO01000012">
    <property type="protein sequence ID" value="KIE48029.1"/>
    <property type="molecule type" value="Genomic_DNA"/>
</dbReference>
<keyword evidence="2" id="KW-1185">Reference proteome</keyword>
<proteinExistence type="predicted"/>